<dbReference type="GO" id="GO:0031176">
    <property type="term" value="F:endo-1,4-beta-xylanase activity"/>
    <property type="evidence" value="ECO:0007669"/>
    <property type="project" value="UniProtKB-EC"/>
</dbReference>
<dbReference type="PROSITE" id="PS50853">
    <property type="entry name" value="FN3"/>
    <property type="match status" value="2"/>
</dbReference>
<keyword evidence="8 10" id="KW-0624">Polysaccharide degradation</keyword>
<dbReference type="Proteomes" id="UP000587527">
    <property type="component" value="Unassembled WGS sequence"/>
</dbReference>
<evidence type="ECO:0000256" key="7">
    <source>
        <dbReference type="ARBA" id="ARBA00023295"/>
    </source>
</evidence>
<evidence type="ECO:0000256" key="2">
    <source>
        <dbReference type="ARBA" id="ARBA00007495"/>
    </source>
</evidence>
<reference evidence="15 16" key="1">
    <citation type="submission" date="2020-08" db="EMBL/GenBank/DDBJ databases">
        <title>Sequencing the genomes of 1000 actinobacteria strains.</title>
        <authorList>
            <person name="Klenk H.-P."/>
        </authorList>
    </citation>
    <scope>NUCLEOTIDE SEQUENCE [LARGE SCALE GENOMIC DNA]</scope>
    <source>
        <strain evidence="15 16">DSM 45362</strain>
    </source>
</reference>
<evidence type="ECO:0000256" key="3">
    <source>
        <dbReference type="ARBA" id="ARBA00022651"/>
    </source>
</evidence>
<dbReference type="InterPro" id="IPR018366">
    <property type="entry name" value="CBM2_CS"/>
</dbReference>
<dbReference type="SUPFAM" id="SSF49265">
    <property type="entry name" value="Fibronectin type III"/>
    <property type="match status" value="1"/>
</dbReference>
<feature type="region of interest" description="Disordered" evidence="11">
    <location>
        <begin position="648"/>
        <end position="670"/>
    </location>
</feature>
<keyword evidence="3 15" id="KW-0858">Xylan degradation</keyword>
<name>A0A841BG33_9ACTN</name>
<dbReference type="PROSITE" id="PS00561">
    <property type="entry name" value="CBM2_A"/>
    <property type="match status" value="1"/>
</dbReference>
<feature type="domain" description="Fibronectin type-III" evidence="12">
    <location>
        <begin position="371"/>
        <end position="463"/>
    </location>
</feature>
<dbReference type="InterPro" id="IPR017853">
    <property type="entry name" value="GH"/>
</dbReference>
<dbReference type="PRINTS" id="PR00134">
    <property type="entry name" value="GLHYDRLASE10"/>
</dbReference>
<evidence type="ECO:0000256" key="11">
    <source>
        <dbReference type="SAM" id="MobiDB-lite"/>
    </source>
</evidence>
<evidence type="ECO:0000259" key="14">
    <source>
        <dbReference type="PROSITE" id="PS51760"/>
    </source>
</evidence>
<dbReference type="GO" id="GO:0030247">
    <property type="term" value="F:polysaccharide binding"/>
    <property type="evidence" value="ECO:0007669"/>
    <property type="project" value="UniProtKB-UniRule"/>
</dbReference>
<dbReference type="InterPro" id="IPR012291">
    <property type="entry name" value="CBM2_carb-bd_dom_sf"/>
</dbReference>
<keyword evidence="5 10" id="KW-0378">Hydrolase</keyword>
<evidence type="ECO:0000256" key="4">
    <source>
        <dbReference type="ARBA" id="ARBA00022729"/>
    </source>
</evidence>
<evidence type="ECO:0000256" key="10">
    <source>
        <dbReference type="RuleBase" id="RU361174"/>
    </source>
</evidence>
<evidence type="ECO:0000313" key="15">
    <source>
        <dbReference type="EMBL" id="MBB5868047.1"/>
    </source>
</evidence>
<dbReference type="SMART" id="SM00060">
    <property type="entry name" value="FN3"/>
    <property type="match status" value="2"/>
</dbReference>
<evidence type="ECO:0000256" key="6">
    <source>
        <dbReference type="ARBA" id="ARBA00023277"/>
    </source>
</evidence>
<evidence type="ECO:0000313" key="16">
    <source>
        <dbReference type="Proteomes" id="UP000587527"/>
    </source>
</evidence>
<evidence type="ECO:0000256" key="1">
    <source>
        <dbReference type="ARBA" id="ARBA00000681"/>
    </source>
</evidence>
<dbReference type="Pfam" id="PF00331">
    <property type="entry name" value="Glyco_hydro_10"/>
    <property type="match status" value="1"/>
</dbReference>
<evidence type="ECO:0000256" key="8">
    <source>
        <dbReference type="ARBA" id="ARBA00023326"/>
    </source>
</evidence>
<feature type="region of interest" description="Disordered" evidence="11">
    <location>
        <begin position="459"/>
        <end position="487"/>
    </location>
</feature>
<sequence length="670" mass="69062">MTDLHAQVPSGPRRSRRFTTPIAVLATIAAFATPILLTAEPAAAAGPLRAAAAAKSRFIGYAAANSPLANEAAYRSIATTEFSQVTAENAMKWDGTENVDNAFTYANGDAIVASAAANNQVVHGHTLVWHSQTPGWVQGLSATAMRAAMQDHISNVVGHWANNPVVQSWDVVNEVFDENGGMRTSFWYNTLGQSFVADAFRYARAADPDAKLCINDYNVEGINAKSTAMYNLVSSLKSQGVPIDCVGFQTHLAVQYGFPSQMQQNLQRFADLGVTVRITELDVRIELPADSNEIAAQNTYYGNVVKACLAVTACTGVTIWGFTDKYSWIPDTFPGQGQGLIYDTNYSPKSAYTAVLDAFGGAPADTTPPSTPGTPTASGVTSSSATLSWSASTDNVGVTGYDILRAPGTSGGTFAVVGSSTTTSFTNTGLSPSTSYRYQVRAKDAAGNLSATSSAVTVTTSAGTGDTTPPSTPSGLAASGTTSSSTTLTWTASTDNVGVTGYDILRAPGTSGGTFAVVGSSTTTSFTNTGLSASTSYRYQVQAKDAAGNVSTASSAVTVTTTSGGGGGGCSATGTVQSTWNNGYVIQPLTVTNTGTSTITSWTVTFTLPAGHTLTGSWNATFTVSGQIVTAKSISWNGTLAPGASTSFGFQASRPSGDTSVPSGYTCTTP</sequence>
<dbReference type="EC" id="3.2.1.8" evidence="10"/>
<feature type="active site" description="Nucleophile" evidence="9">
    <location>
        <position position="280"/>
    </location>
</feature>
<dbReference type="GO" id="GO:0045493">
    <property type="term" value="P:xylan catabolic process"/>
    <property type="evidence" value="ECO:0007669"/>
    <property type="project" value="UniProtKB-KW"/>
</dbReference>
<dbReference type="SUPFAM" id="SSF51445">
    <property type="entry name" value="(Trans)glycosidases"/>
    <property type="match status" value="1"/>
</dbReference>
<dbReference type="SMART" id="SM00633">
    <property type="entry name" value="Glyco_10"/>
    <property type="match status" value="1"/>
</dbReference>
<gene>
    <name evidence="15" type="ORF">F4553_001426</name>
</gene>
<keyword evidence="6 10" id="KW-0119">Carbohydrate metabolism</keyword>
<dbReference type="PANTHER" id="PTHR31490">
    <property type="entry name" value="GLYCOSYL HYDROLASE"/>
    <property type="match status" value="1"/>
</dbReference>
<dbReference type="InterPro" id="IPR013783">
    <property type="entry name" value="Ig-like_fold"/>
</dbReference>
<feature type="domain" description="CBM2" evidence="13">
    <location>
        <begin position="563"/>
        <end position="670"/>
    </location>
</feature>
<evidence type="ECO:0000259" key="12">
    <source>
        <dbReference type="PROSITE" id="PS50853"/>
    </source>
</evidence>
<dbReference type="InterPro" id="IPR044846">
    <property type="entry name" value="GH10"/>
</dbReference>
<dbReference type="Gene3D" id="3.20.20.80">
    <property type="entry name" value="Glycosidases"/>
    <property type="match status" value="1"/>
</dbReference>
<dbReference type="InterPro" id="IPR036116">
    <property type="entry name" value="FN3_sf"/>
</dbReference>
<dbReference type="InterPro" id="IPR008965">
    <property type="entry name" value="CBM2/CBM3_carb-bd_dom_sf"/>
</dbReference>
<dbReference type="RefSeq" id="WP_184833690.1">
    <property type="nucleotide sequence ID" value="NZ_JACHMN010000002.1"/>
</dbReference>
<dbReference type="Pfam" id="PF00553">
    <property type="entry name" value="CBM_2"/>
    <property type="match status" value="1"/>
</dbReference>
<dbReference type="InterPro" id="IPR003961">
    <property type="entry name" value="FN3_dom"/>
</dbReference>
<proteinExistence type="inferred from homology"/>
<dbReference type="SUPFAM" id="SSF49384">
    <property type="entry name" value="Carbohydrate-binding domain"/>
    <property type="match status" value="1"/>
</dbReference>
<dbReference type="InterPro" id="IPR031158">
    <property type="entry name" value="GH10_AS"/>
</dbReference>
<dbReference type="PROSITE" id="PS51760">
    <property type="entry name" value="GH10_2"/>
    <property type="match status" value="1"/>
</dbReference>
<dbReference type="PROSITE" id="PS51173">
    <property type="entry name" value="CBM2"/>
    <property type="match status" value="1"/>
</dbReference>
<comment type="catalytic activity">
    <reaction evidence="1 10">
        <text>Endohydrolysis of (1-&gt;4)-beta-D-xylosidic linkages in xylans.</text>
        <dbReference type="EC" id="3.2.1.8"/>
    </reaction>
</comment>
<organism evidence="15 16">
    <name type="scientific">Allocatelliglobosispora scoriae</name>
    <dbReference type="NCBI Taxonomy" id="643052"/>
    <lineage>
        <taxon>Bacteria</taxon>
        <taxon>Bacillati</taxon>
        <taxon>Actinomycetota</taxon>
        <taxon>Actinomycetes</taxon>
        <taxon>Micromonosporales</taxon>
        <taxon>Micromonosporaceae</taxon>
        <taxon>Allocatelliglobosispora</taxon>
    </lineage>
</organism>
<feature type="region of interest" description="Disordered" evidence="11">
    <location>
        <begin position="363"/>
        <end position="384"/>
    </location>
</feature>
<dbReference type="Pfam" id="PF00041">
    <property type="entry name" value="fn3"/>
    <property type="match status" value="2"/>
</dbReference>
<protein>
    <recommendedName>
        <fullName evidence="10">Beta-xylanase</fullName>
        <ecNumber evidence="10">3.2.1.8</ecNumber>
    </recommendedName>
</protein>
<dbReference type="InterPro" id="IPR001919">
    <property type="entry name" value="CBD2"/>
</dbReference>
<evidence type="ECO:0000256" key="9">
    <source>
        <dbReference type="PROSITE-ProRule" id="PRU10061"/>
    </source>
</evidence>
<evidence type="ECO:0000256" key="5">
    <source>
        <dbReference type="ARBA" id="ARBA00022801"/>
    </source>
</evidence>
<dbReference type="SMART" id="SM00637">
    <property type="entry name" value="CBD_II"/>
    <property type="match status" value="1"/>
</dbReference>
<dbReference type="EMBL" id="JACHMN010000002">
    <property type="protein sequence ID" value="MBB5868047.1"/>
    <property type="molecule type" value="Genomic_DNA"/>
</dbReference>
<comment type="similarity">
    <text evidence="2 10">Belongs to the glycosyl hydrolase 10 (cellulase F) family.</text>
</comment>
<keyword evidence="4" id="KW-0732">Signal</keyword>
<keyword evidence="7 10" id="KW-0326">Glycosidase</keyword>
<dbReference type="Gene3D" id="2.60.40.10">
    <property type="entry name" value="Immunoglobulins"/>
    <property type="match status" value="2"/>
</dbReference>
<dbReference type="CDD" id="cd00063">
    <property type="entry name" value="FN3"/>
    <property type="match status" value="1"/>
</dbReference>
<feature type="domain" description="GH10" evidence="14">
    <location>
        <begin position="62"/>
        <end position="358"/>
    </location>
</feature>
<accession>A0A841BG33</accession>
<feature type="domain" description="Fibronectin type-III" evidence="12">
    <location>
        <begin position="469"/>
        <end position="564"/>
    </location>
</feature>
<dbReference type="AlphaFoldDB" id="A0A841BG33"/>
<dbReference type="Gene3D" id="2.60.40.290">
    <property type="match status" value="1"/>
</dbReference>
<dbReference type="PANTHER" id="PTHR31490:SF88">
    <property type="entry name" value="BETA-XYLANASE"/>
    <property type="match status" value="1"/>
</dbReference>
<dbReference type="PROSITE" id="PS00591">
    <property type="entry name" value="GH10_1"/>
    <property type="match status" value="1"/>
</dbReference>
<comment type="caution">
    <text evidence="15">The sequence shown here is derived from an EMBL/GenBank/DDBJ whole genome shotgun (WGS) entry which is preliminary data.</text>
</comment>
<evidence type="ECO:0000259" key="13">
    <source>
        <dbReference type="PROSITE" id="PS51173"/>
    </source>
</evidence>
<keyword evidence="16" id="KW-1185">Reference proteome</keyword>
<dbReference type="InterPro" id="IPR001000">
    <property type="entry name" value="GH10_dom"/>
</dbReference>